<accession>A0ABR1JPM7</accession>
<keyword evidence="2" id="KW-1185">Reference proteome</keyword>
<organism evidence="1 2">
    <name type="scientific">Marasmiellus scandens</name>
    <dbReference type="NCBI Taxonomy" id="2682957"/>
    <lineage>
        <taxon>Eukaryota</taxon>
        <taxon>Fungi</taxon>
        <taxon>Dikarya</taxon>
        <taxon>Basidiomycota</taxon>
        <taxon>Agaricomycotina</taxon>
        <taxon>Agaricomycetes</taxon>
        <taxon>Agaricomycetidae</taxon>
        <taxon>Agaricales</taxon>
        <taxon>Marasmiineae</taxon>
        <taxon>Omphalotaceae</taxon>
        <taxon>Marasmiellus</taxon>
    </lineage>
</organism>
<sequence length="214" mass="24147">MSETRRLLDAASALSRLLHASNIPHAFYGSVFTAVISNVSQSDEIFCIVEGGQGQTHPFRRVRNALGGVNEFTTTHSPWTNRLHVTYRRPIPAIEVSVQALVFTASLNEIQNSYSVKIEVLPAGETGPRRLDSSTVTTIQGVPFLTVSEFIRAKLKTWMIRRSERDAKDISYAMTKYWNKVDINRIPEQDMNFFVSRAPVIAPAWMALQRKYGM</sequence>
<comment type="caution">
    <text evidence="1">The sequence shown here is derived from an EMBL/GenBank/DDBJ whole genome shotgun (WGS) entry which is preliminary data.</text>
</comment>
<evidence type="ECO:0000313" key="1">
    <source>
        <dbReference type="EMBL" id="KAK7464998.1"/>
    </source>
</evidence>
<protein>
    <submittedName>
        <fullName evidence="1">Uncharacterized protein</fullName>
    </submittedName>
</protein>
<proteinExistence type="predicted"/>
<name>A0ABR1JPM7_9AGAR</name>
<dbReference type="Proteomes" id="UP001498398">
    <property type="component" value="Unassembled WGS sequence"/>
</dbReference>
<reference evidence="1 2" key="1">
    <citation type="submission" date="2024-01" db="EMBL/GenBank/DDBJ databases">
        <title>A draft genome for the cacao thread blight pathogen Marasmiellus scandens.</title>
        <authorList>
            <person name="Baruah I.K."/>
            <person name="Leung J."/>
            <person name="Bukari Y."/>
            <person name="Amoako-Attah I."/>
            <person name="Meinhardt L.W."/>
            <person name="Bailey B.A."/>
            <person name="Cohen S.P."/>
        </authorList>
    </citation>
    <scope>NUCLEOTIDE SEQUENCE [LARGE SCALE GENOMIC DNA]</scope>
    <source>
        <strain evidence="1 2">GH-19</strain>
    </source>
</reference>
<evidence type="ECO:0000313" key="2">
    <source>
        <dbReference type="Proteomes" id="UP001498398"/>
    </source>
</evidence>
<dbReference type="EMBL" id="JBANRG010000007">
    <property type="protein sequence ID" value="KAK7464998.1"/>
    <property type="molecule type" value="Genomic_DNA"/>
</dbReference>
<gene>
    <name evidence="1" type="ORF">VKT23_006208</name>
</gene>